<feature type="region of interest" description="Disordered" evidence="1">
    <location>
        <begin position="58"/>
        <end position="140"/>
    </location>
</feature>
<protein>
    <submittedName>
        <fullName evidence="2">Uncharacterized protein</fullName>
    </submittedName>
</protein>
<evidence type="ECO:0000256" key="1">
    <source>
        <dbReference type="SAM" id="MobiDB-lite"/>
    </source>
</evidence>
<organism evidence="2 3">
    <name type="scientific">Pleuronectes platessa</name>
    <name type="common">European plaice</name>
    <dbReference type="NCBI Taxonomy" id="8262"/>
    <lineage>
        <taxon>Eukaryota</taxon>
        <taxon>Metazoa</taxon>
        <taxon>Chordata</taxon>
        <taxon>Craniata</taxon>
        <taxon>Vertebrata</taxon>
        <taxon>Euteleostomi</taxon>
        <taxon>Actinopterygii</taxon>
        <taxon>Neopterygii</taxon>
        <taxon>Teleostei</taxon>
        <taxon>Neoteleostei</taxon>
        <taxon>Acanthomorphata</taxon>
        <taxon>Carangaria</taxon>
        <taxon>Pleuronectiformes</taxon>
        <taxon>Pleuronectoidei</taxon>
        <taxon>Pleuronectidae</taxon>
        <taxon>Pleuronectes</taxon>
    </lineage>
</organism>
<feature type="region of interest" description="Disordered" evidence="1">
    <location>
        <begin position="1"/>
        <end position="45"/>
    </location>
</feature>
<sequence length="162" mass="17476">MGGISSLMKDDTDRNLNDLKGSKFDSHSRFSKHPPPQANKVKGLRQESTIQLVCAGSLTGGLRGEGRGHRSACTQEDGRRHEGRAQARGQGKGQGLSSDGIHTEDVETDIVRGGPLSFPDSSCRPAEPDTANSISISEHEERAEKNVSSWLCKHIISTSARK</sequence>
<feature type="compositionally biased region" description="Basic and acidic residues" evidence="1">
    <location>
        <begin position="8"/>
        <end position="28"/>
    </location>
</feature>
<name>A0A9N7TSB8_PLEPL</name>
<accession>A0A9N7TSB8</accession>
<dbReference type="EMBL" id="CADEAL010000275">
    <property type="protein sequence ID" value="CAB1417641.1"/>
    <property type="molecule type" value="Genomic_DNA"/>
</dbReference>
<evidence type="ECO:0000313" key="2">
    <source>
        <dbReference type="EMBL" id="CAB1417641.1"/>
    </source>
</evidence>
<keyword evidence="3" id="KW-1185">Reference proteome</keyword>
<gene>
    <name evidence="2" type="ORF">PLEPLA_LOCUS5460</name>
</gene>
<evidence type="ECO:0000313" key="3">
    <source>
        <dbReference type="Proteomes" id="UP001153269"/>
    </source>
</evidence>
<proteinExistence type="predicted"/>
<dbReference type="Proteomes" id="UP001153269">
    <property type="component" value="Unassembled WGS sequence"/>
</dbReference>
<feature type="compositionally biased region" description="Basic and acidic residues" evidence="1">
    <location>
        <begin position="76"/>
        <end position="85"/>
    </location>
</feature>
<dbReference type="AlphaFoldDB" id="A0A9N7TSB8"/>
<comment type="caution">
    <text evidence="2">The sequence shown here is derived from an EMBL/GenBank/DDBJ whole genome shotgun (WGS) entry which is preliminary data.</text>
</comment>
<reference evidence="2" key="1">
    <citation type="submission" date="2020-03" db="EMBL/GenBank/DDBJ databases">
        <authorList>
            <person name="Weist P."/>
        </authorList>
    </citation>
    <scope>NUCLEOTIDE SEQUENCE</scope>
</reference>